<dbReference type="Pfam" id="PF14852">
    <property type="entry name" value="Fis1_TPR_N"/>
    <property type="match status" value="1"/>
</dbReference>
<dbReference type="SUPFAM" id="SSF48452">
    <property type="entry name" value="TPR-like"/>
    <property type="match status" value="1"/>
</dbReference>
<dbReference type="InterPro" id="IPR028061">
    <property type="entry name" value="Fis1_TPR_C"/>
</dbReference>
<dbReference type="Pfam" id="PF14853">
    <property type="entry name" value="Fis1_TPR_C"/>
    <property type="match status" value="1"/>
</dbReference>
<dbReference type="PANTHER" id="PTHR13247">
    <property type="entry name" value="TETRATRICOPEPTIDE REPEAT PROTEIN 11 TPR REPEAT PROTEIN 11"/>
    <property type="match status" value="1"/>
</dbReference>
<reference evidence="11 12" key="1">
    <citation type="submission" date="2024-05" db="EMBL/GenBank/DDBJ databases">
        <title>Long read based assembly of the Candida bracarensis genome reveals expanded adhesin content.</title>
        <authorList>
            <person name="Marcet-Houben M."/>
            <person name="Ksiezopolska E."/>
            <person name="Gabaldon T."/>
        </authorList>
    </citation>
    <scope>NUCLEOTIDE SEQUENCE [LARGE SCALE GENOMIC DNA]</scope>
    <source>
        <strain evidence="11 12">CBM6</strain>
    </source>
</reference>
<keyword evidence="6 10" id="KW-1133">Transmembrane helix</keyword>
<evidence type="ECO:0000313" key="12">
    <source>
        <dbReference type="Proteomes" id="UP001623330"/>
    </source>
</evidence>
<organism evidence="11 12">
    <name type="scientific">Nakaseomyces bracarensis</name>
    <dbReference type="NCBI Taxonomy" id="273131"/>
    <lineage>
        <taxon>Eukaryota</taxon>
        <taxon>Fungi</taxon>
        <taxon>Dikarya</taxon>
        <taxon>Ascomycota</taxon>
        <taxon>Saccharomycotina</taxon>
        <taxon>Saccharomycetes</taxon>
        <taxon>Saccharomycetales</taxon>
        <taxon>Saccharomycetaceae</taxon>
        <taxon>Nakaseomyces</taxon>
    </lineage>
</organism>
<dbReference type="EMBL" id="JBEVYD010000008">
    <property type="protein sequence ID" value="KAL3231002.1"/>
    <property type="molecule type" value="Genomic_DNA"/>
</dbReference>
<evidence type="ECO:0000256" key="10">
    <source>
        <dbReference type="SAM" id="Phobius"/>
    </source>
</evidence>
<keyword evidence="4 10" id="KW-0812">Transmembrane</keyword>
<accession>A0ABR4NRU2</accession>
<dbReference type="InterPro" id="IPR011990">
    <property type="entry name" value="TPR-like_helical_dom_sf"/>
</dbReference>
<name>A0ABR4NRU2_9SACH</name>
<evidence type="ECO:0000256" key="7">
    <source>
        <dbReference type="ARBA" id="ARBA00023128"/>
    </source>
</evidence>
<gene>
    <name evidence="11" type="ORF">RNJ44_00641</name>
</gene>
<dbReference type="CDD" id="cd12212">
    <property type="entry name" value="Fis1"/>
    <property type="match status" value="1"/>
</dbReference>
<feature type="transmembrane region" description="Helical" evidence="10">
    <location>
        <begin position="131"/>
        <end position="150"/>
    </location>
</feature>
<comment type="caution">
    <text evidence="11">The sequence shown here is derived from an EMBL/GenBank/DDBJ whole genome shotgun (WGS) entry which is preliminary data.</text>
</comment>
<evidence type="ECO:0000256" key="9">
    <source>
        <dbReference type="PIRNR" id="PIRNR008835"/>
    </source>
</evidence>
<dbReference type="InterPro" id="IPR016543">
    <property type="entry name" value="Fis1"/>
</dbReference>
<comment type="function">
    <text evidence="9">Has a role in mitochondrial fission.</text>
</comment>
<comment type="domain">
    <text evidence="9">The C-terminus is required for mitochondrial localization, while the N-terminus is necessary for mitochondrial fission.</text>
</comment>
<evidence type="ECO:0000256" key="3">
    <source>
        <dbReference type="ARBA" id="ARBA00014314"/>
    </source>
</evidence>
<keyword evidence="7 9" id="KW-0496">Mitochondrion</keyword>
<comment type="similarity">
    <text evidence="2 9">Belongs to the FIS1 family.</text>
</comment>
<evidence type="ECO:0000256" key="6">
    <source>
        <dbReference type="ARBA" id="ARBA00022989"/>
    </source>
</evidence>
<keyword evidence="5 9" id="KW-1000">Mitochondrion outer membrane</keyword>
<dbReference type="PANTHER" id="PTHR13247:SF0">
    <property type="entry name" value="MITOCHONDRIAL FISSION 1 PROTEIN"/>
    <property type="match status" value="1"/>
</dbReference>
<evidence type="ECO:0000313" key="11">
    <source>
        <dbReference type="EMBL" id="KAL3231002.1"/>
    </source>
</evidence>
<keyword evidence="8 9" id="KW-0472">Membrane</keyword>
<evidence type="ECO:0000256" key="1">
    <source>
        <dbReference type="ARBA" id="ARBA00004572"/>
    </source>
</evidence>
<protein>
    <recommendedName>
        <fullName evidence="3 9">Mitochondrial fission 1 protein</fullName>
    </recommendedName>
</protein>
<evidence type="ECO:0000256" key="2">
    <source>
        <dbReference type="ARBA" id="ARBA00008937"/>
    </source>
</evidence>
<dbReference type="PIRSF" id="PIRSF008835">
    <property type="entry name" value="TPR_repeat_11_Fis1"/>
    <property type="match status" value="1"/>
</dbReference>
<evidence type="ECO:0000256" key="4">
    <source>
        <dbReference type="ARBA" id="ARBA00022692"/>
    </source>
</evidence>
<dbReference type="InterPro" id="IPR033745">
    <property type="entry name" value="Fis1_cytosol"/>
</dbReference>
<sequence length="155" mass="17784">MSKINFLPTLQDAYEPLMPEQIEILRSQVIAEGGDQASVQSRFNYAWGLVKSEVVDDQRLGVKILTDIYKESFQRRRECLYYLTVGCYKLGEYSMAKRYVDTLYEGEPHNKQVIALKEMVEEKIQNETLKGLAVITGAVVGVASVAAYYFRSRRR</sequence>
<keyword evidence="12" id="KW-1185">Reference proteome</keyword>
<proteinExistence type="inferred from homology"/>
<dbReference type="Proteomes" id="UP001623330">
    <property type="component" value="Unassembled WGS sequence"/>
</dbReference>
<comment type="subcellular location">
    <subcellularLocation>
        <location evidence="1">Mitochondrion outer membrane</location>
        <topology evidence="1">Single-pass membrane protein</topology>
    </subcellularLocation>
</comment>
<evidence type="ECO:0000256" key="5">
    <source>
        <dbReference type="ARBA" id="ARBA00022787"/>
    </source>
</evidence>
<dbReference type="Gene3D" id="1.25.40.10">
    <property type="entry name" value="Tetratricopeptide repeat domain"/>
    <property type="match status" value="1"/>
</dbReference>
<evidence type="ECO:0000256" key="8">
    <source>
        <dbReference type="ARBA" id="ARBA00023136"/>
    </source>
</evidence>
<dbReference type="InterPro" id="IPR028058">
    <property type="entry name" value="Fis1_TPR_N"/>
</dbReference>